<dbReference type="Proteomes" id="UP000095280">
    <property type="component" value="Unplaced"/>
</dbReference>
<dbReference type="GO" id="GO:0016020">
    <property type="term" value="C:membrane"/>
    <property type="evidence" value="ECO:0007669"/>
    <property type="project" value="UniProtKB-SubCell"/>
</dbReference>
<dbReference type="Gene3D" id="2.70.170.10">
    <property type="entry name" value="Neurotransmitter-gated ion-channel ligand-binding domain"/>
    <property type="match status" value="1"/>
</dbReference>
<proteinExistence type="predicted"/>
<dbReference type="SUPFAM" id="SSF63712">
    <property type="entry name" value="Nicotinic receptor ligand binding domain-like"/>
    <property type="match status" value="1"/>
</dbReference>
<dbReference type="GO" id="GO:0005230">
    <property type="term" value="F:extracellular ligand-gated monoatomic ion channel activity"/>
    <property type="evidence" value="ECO:0007669"/>
    <property type="project" value="InterPro"/>
</dbReference>
<organism evidence="3 4">
    <name type="scientific">Macrostomum lignano</name>
    <dbReference type="NCBI Taxonomy" id="282301"/>
    <lineage>
        <taxon>Eukaryota</taxon>
        <taxon>Metazoa</taxon>
        <taxon>Spiralia</taxon>
        <taxon>Lophotrochozoa</taxon>
        <taxon>Platyhelminthes</taxon>
        <taxon>Rhabditophora</taxon>
        <taxon>Macrostomorpha</taxon>
        <taxon>Macrostomida</taxon>
        <taxon>Macrostomidae</taxon>
        <taxon>Macrostomum</taxon>
    </lineage>
</organism>
<sequence length="242" mass="27174">REAQQQTPALATTVTKVLTKTSRQQFTFGIYINSFYSISEQTMDYSVNIYLRQEWYDPGSSSTGARFVQRSFLGDNPYAVIFCDTAVGADFVSTFQLFSDCNSELGSFLDYTEAIRLGAHHDTQSSGAGHPYQSLLIKSIDVWMSVCLIFVFASLLEFAVVNVYSRKDSVQQMARSSRLGCARSYDVTMDFGDIAKSGSLQSRAVTAKAALQRPVPSRVLLDDPRYVNRARKLTKFRADFFR</sequence>
<accession>A0A1I8JNV9</accession>
<dbReference type="Gene3D" id="1.20.58.390">
    <property type="entry name" value="Neurotransmitter-gated ion-channel transmembrane domain"/>
    <property type="match status" value="1"/>
</dbReference>
<name>A0A1I8JNV9_9PLAT</name>
<dbReference type="Pfam" id="PF02932">
    <property type="entry name" value="Neur_chan_memb"/>
    <property type="match status" value="1"/>
</dbReference>
<evidence type="ECO:0000259" key="2">
    <source>
        <dbReference type="Pfam" id="PF02932"/>
    </source>
</evidence>
<dbReference type="WBParaSite" id="snap_masked-unitig_34004-processed-gene-0.1-mRNA-1">
    <property type="protein sequence ID" value="snap_masked-unitig_34004-processed-gene-0.1-mRNA-1"/>
    <property type="gene ID" value="snap_masked-unitig_34004-processed-gene-0.1"/>
</dbReference>
<comment type="subcellular location">
    <subcellularLocation>
        <location evidence="1">Membrane</location>
        <topology evidence="1">Multi-pass membrane protein</topology>
    </subcellularLocation>
</comment>
<evidence type="ECO:0000313" key="4">
    <source>
        <dbReference type="WBParaSite" id="snap_masked-unitig_34004-processed-gene-0.1-mRNA-1"/>
    </source>
</evidence>
<reference evidence="4" key="1">
    <citation type="submission" date="2016-11" db="UniProtKB">
        <authorList>
            <consortium name="WormBaseParasite"/>
        </authorList>
    </citation>
    <scope>IDENTIFICATION</scope>
</reference>
<dbReference type="AlphaFoldDB" id="A0A1I8JNV9"/>
<dbReference type="InterPro" id="IPR036719">
    <property type="entry name" value="Neuro-gated_channel_TM_sf"/>
</dbReference>
<dbReference type="InterPro" id="IPR038050">
    <property type="entry name" value="Neuro_actylchol_rec"/>
</dbReference>
<keyword evidence="3" id="KW-1185">Reference proteome</keyword>
<evidence type="ECO:0000256" key="1">
    <source>
        <dbReference type="ARBA" id="ARBA00004141"/>
    </source>
</evidence>
<feature type="domain" description="Neurotransmitter-gated ion-channel transmembrane" evidence="2">
    <location>
        <begin position="136"/>
        <end position="178"/>
    </location>
</feature>
<evidence type="ECO:0000313" key="3">
    <source>
        <dbReference type="Proteomes" id="UP000095280"/>
    </source>
</evidence>
<dbReference type="InterPro" id="IPR036734">
    <property type="entry name" value="Neur_chan_lig-bd_sf"/>
</dbReference>
<dbReference type="InterPro" id="IPR006029">
    <property type="entry name" value="Neurotrans-gated_channel_TM"/>
</dbReference>
<dbReference type="SUPFAM" id="SSF90112">
    <property type="entry name" value="Neurotransmitter-gated ion-channel transmembrane pore"/>
    <property type="match status" value="1"/>
</dbReference>
<protein>
    <submittedName>
        <fullName evidence="4">Neur_chan_LBD domain-containing protein</fullName>
    </submittedName>
</protein>